<dbReference type="RefSeq" id="WP_252766645.1">
    <property type="nucleotide sequence ID" value="NZ_CP097119.1"/>
</dbReference>
<evidence type="ECO:0000256" key="1">
    <source>
        <dbReference type="ARBA" id="ARBA00010609"/>
    </source>
</evidence>
<dbReference type="Gene3D" id="2.60.40.420">
    <property type="entry name" value="Cupredoxins - blue copper proteins"/>
    <property type="match status" value="3"/>
</dbReference>
<dbReference type="PROSITE" id="PS00079">
    <property type="entry name" value="MULTICOPPER_OXIDASE1"/>
    <property type="match status" value="1"/>
</dbReference>
<keyword evidence="3" id="KW-0560">Oxidoreductase</keyword>
<dbReference type="GO" id="GO:0016491">
    <property type="term" value="F:oxidoreductase activity"/>
    <property type="evidence" value="ECO:0007669"/>
    <property type="project" value="UniProtKB-KW"/>
</dbReference>
<dbReference type="InterPro" id="IPR045087">
    <property type="entry name" value="Cu-oxidase_fam"/>
</dbReference>
<accession>A0A9Q8ZST1</accession>
<evidence type="ECO:0000259" key="5">
    <source>
        <dbReference type="Pfam" id="PF07732"/>
    </source>
</evidence>
<dbReference type="InterPro" id="IPR011706">
    <property type="entry name" value="Cu-oxidase_C"/>
</dbReference>
<dbReference type="SUPFAM" id="SSF49503">
    <property type="entry name" value="Cupredoxins"/>
    <property type="match status" value="2"/>
</dbReference>
<comment type="similarity">
    <text evidence="1">Belongs to the multicopper oxidase family.</text>
</comment>
<protein>
    <submittedName>
        <fullName evidence="6">Multicopper oxidase domain-containing protein</fullName>
    </submittedName>
</protein>
<dbReference type="CDD" id="cd13890">
    <property type="entry name" value="CuRO_3_CueO_FtsP"/>
    <property type="match status" value="1"/>
</dbReference>
<dbReference type="InterPro" id="IPR033138">
    <property type="entry name" value="Cu_oxidase_CS"/>
</dbReference>
<name>A0A9Q8ZST1_9LACO</name>
<keyword evidence="2" id="KW-0479">Metal-binding</keyword>
<dbReference type="CDD" id="cd13867">
    <property type="entry name" value="CuRO_2_CueO_FtsP"/>
    <property type="match status" value="1"/>
</dbReference>
<sequence length="517" mass="59220">MAEQEQHHVYTDYFFNESAYDYHDGGYVPLEKHDAPESKLNIPEVLKPDKVDGDDVWYTVEAQTGETQILPGEKTKTWGYNQSLLGKTIIYEDGKNYHVTLKNSLPELTTYHWHGLDVPGPYIDGGCHAPVYPGEAKEIEFPVHQPAATTWLHAHPCPLTGWDVWHGLACAVVVKDQHEATLPLPRNYGVDDIPVILQDRRFDEHNQWNYDDDYDPDGTEGPTALINGTVNPYFDVTTQKLRLRFLDGSNRREWRLHLSDDMVMTQIASDGGLLPEPVYLTKLMMTCAERTEVVLDFGKYKPGDEVTLYSDDTPILKFKIHEFTKDDTEIPDHLADIDYPDPDKDSLVHQVVMSGTDEEVEINGKKFGMMRIDDRQELGKSEYWDITNTNDCCGGMIHPYHSHGGQFMVISRNGEAPYPNERGYKDTIGVNAGETVRVKMKFNHPGIFMYHCHIIEHEDGGMMAQLQVYTKDDPYKKYKLMDMKTLMDALAEERHCRPEDLKIKSLESYKKMGMDMC</sequence>
<organism evidence="6 7">
    <name type="scientific">Fructilactobacillus cliffordii</name>
    <dbReference type="NCBI Taxonomy" id="2940299"/>
    <lineage>
        <taxon>Bacteria</taxon>
        <taxon>Bacillati</taxon>
        <taxon>Bacillota</taxon>
        <taxon>Bacilli</taxon>
        <taxon>Lactobacillales</taxon>
        <taxon>Lactobacillaceae</taxon>
        <taxon>Fructilactobacillus</taxon>
    </lineage>
</organism>
<dbReference type="InterPro" id="IPR011707">
    <property type="entry name" value="Cu-oxidase-like_N"/>
</dbReference>
<dbReference type="PANTHER" id="PTHR48267:SF1">
    <property type="entry name" value="BILIRUBIN OXIDASE"/>
    <property type="match status" value="1"/>
</dbReference>
<feature type="domain" description="Plastocyanin-like" evidence="5">
    <location>
        <begin position="63"/>
        <end position="177"/>
    </location>
</feature>
<evidence type="ECO:0000259" key="4">
    <source>
        <dbReference type="Pfam" id="PF07731"/>
    </source>
</evidence>
<keyword evidence="7" id="KW-1185">Reference proteome</keyword>
<dbReference type="PROSITE" id="PS00080">
    <property type="entry name" value="MULTICOPPER_OXIDASE2"/>
    <property type="match status" value="1"/>
</dbReference>
<dbReference type="GO" id="GO:0005507">
    <property type="term" value="F:copper ion binding"/>
    <property type="evidence" value="ECO:0007669"/>
    <property type="project" value="InterPro"/>
</dbReference>
<evidence type="ECO:0000313" key="7">
    <source>
        <dbReference type="Proteomes" id="UP001055911"/>
    </source>
</evidence>
<dbReference type="Pfam" id="PF07731">
    <property type="entry name" value="Cu-oxidase_2"/>
    <property type="match status" value="1"/>
</dbReference>
<dbReference type="Proteomes" id="UP001055911">
    <property type="component" value="Chromosome"/>
</dbReference>
<dbReference type="AlphaFoldDB" id="A0A9Q8ZST1"/>
<gene>
    <name evidence="6" type="ORF">M3M40_06540</name>
</gene>
<dbReference type="EMBL" id="CP097119">
    <property type="protein sequence ID" value="USS89128.1"/>
    <property type="molecule type" value="Genomic_DNA"/>
</dbReference>
<reference evidence="6" key="1">
    <citation type="submission" date="2022-05" db="EMBL/GenBank/DDBJ databases">
        <authorList>
            <person name="Oliphant S.A."/>
            <person name="Watson-Haigh N.S."/>
            <person name="Sumby K.M."/>
            <person name="Gardner J.M."/>
            <person name="Jiranek V."/>
        </authorList>
    </citation>
    <scope>NUCLEOTIDE SEQUENCE</scope>
    <source>
        <strain evidence="6">KI4_B1</strain>
    </source>
</reference>
<dbReference type="InterPro" id="IPR008972">
    <property type="entry name" value="Cupredoxin"/>
</dbReference>
<evidence type="ECO:0000256" key="2">
    <source>
        <dbReference type="ARBA" id="ARBA00022723"/>
    </source>
</evidence>
<dbReference type="InterPro" id="IPR002355">
    <property type="entry name" value="Cu_oxidase_Cu_BS"/>
</dbReference>
<proteinExistence type="inferred from homology"/>
<evidence type="ECO:0000313" key="6">
    <source>
        <dbReference type="EMBL" id="USS89128.1"/>
    </source>
</evidence>
<feature type="domain" description="Plastocyanin-like" evidence="4">
    <location>
        <begin position="352"/>
        <end position="470"/>
    </location>
</feature>
<dbReference type="PANTHER" id="PTHR48267">
    <property type="entry name" value="CUPREDOXIN SUPERFAMILY PROTEIN"/>
    <property type="match status" value="1"/>
</dbReference>
<dbReference type="Pfam" id="PF07732">
    <property type="entry name" value="Cu-oxidase_3"/>
    <property type="match status" value="1"/>
</dbReference>
<evidence type="ECO:0000256" key="3">
    <source>
        <dbReference type="ARBA" id="ARBA00023002"/>
    </source>
</evidence>